<feature type="domain" description="Thioester reductase (TE)" evidence="6">
    <location>
        <begin position="68"/>
        <end position="369"/>
    </location>
</feature>
<reference evidence="8" key="1">
    <citation type="submission" date="2025-08" db="UniProtKB">
        <authorList>
            <consortium name="RefSeq"/>
        </authorList>
    </citation>
    <scope>IDENTIFICATION</scope>
    <source>
        <tissue evidence="8">Leaf</tissue>
    </source>
</reference>
<evidence type="ECO:0000313" key="7">
    <source>
        <dbReference type="Proteomes" id="UP000827889"/>
    </source>
</evidence>
<dbReference type="SUPFAM" id="SSF51735">
    <property type="entry name" value="NAD(P)-binding Rossmann-fold domains"/>
    <property type="match status" value="1"/>
</dbReference>
<dbReference type="GeneID" id="115734334"/>
<evidence type="ECO:0000259" key="6">
    <source>
        <dbReference type="Pfam" id="PF07993"/>
    </source>
</evidence>
<evidence type="ECO:0000259" key="5">
    <source>
        <dbReference type="Pfam" id="PF03015"/>
    </source>
</evidence>
<sequence length="543" mass="61488">MEMQRPCCFGPNTLWVAAFWFHSPRSLSLSLIKRQSPRIHHWNRQFLLLSTMKLESVLQFLENKTILVTGAAGFLAKIFAEKVLRVQPNVKKLYLLLRAADAKSATQRLHTEVFGKDLFRVVKEKHGPNFGSLVSEKVTVVPGDITCEGLGVMDSDLREQMRAQIDVIVNLAATTNFDERYDIALGVNTYGAKYVTDFAKKCPQLMVLLHVSTSYVSGERGGLIKESPYRMGETLNGVSGLDIDAERRIVEEKLDELRREGASEKETRVAMKELGIQRAKIYGWPNTYVFTKAMGEMLVGELKEDLSAVIVRPTIVTSTYKEPFPGWAEGVRTVDSLAVGYATGKLTCFLGDINGVVDTIPADMVVNSMMVAMVAHANRPSADAIYQVGSSARNPIRYSSLQDYGLRYFTQNPWRNKDGKPIKVGKVTVLKSMASFHRYMAIRYLMWLKGLELVNMAFCHTLNDMCNDLNRKIKFVMRLVELYRPYLFFKGIFDDTNTEKLRAAARESGSVETDLFYFDPNSIDWEDYIMNTHMPGIVKYVFK</sequence>
<dbReference type="Pfam" id="PF07993">
    <property type="entry name" value="NAD_binding_4"/>
    <property type="match status" value="1"/>
</dbReference>
<dbReference type="InterPro" id="IPR036291">
    <property type="entry name" value="NAD(P)-bd_dom_sf"/>
</dbReference>
<dbReference type="Pfam" id="PF03015">
    <property type="entry name" value="Sterile"/>
    <property type="match status" value="1"/>
</dbReference>
<keyword evidence="7" id="KW-1185">Reference proteome</keyword>
<dbReference type="GO" id="GO:0035336">
    <property type="term" value="P:long-chain fatty-acyl-CoA metabolic process"/>
    <property type="evidence" value="ECO:0007669"/>
    <property type="project" value="TreeGrafter"/>
</dbReference>
<dbReference type="CDD" id="cd09071">
    <property type="entry name" value="FAR_C"/>
    <property type="match status" value="1"/>
</dbReference>
<dbReference type="InterPro" id="IPR013120">
    <property type="entry name" value="FAR_NAD-bd"/>
</dbReference>
<dbReference type="AlphaFoldDB" id="A0A8B8NFX3"/>
<dbReference type="KEGG" id="rarg:115734334"/>
<comment type="similarity">
    <text evidence="1 4">Belongs to the fatty acyl-CoA reductase family.</text>
</comment>
<keyword evidence="4" id="KW-0560">Oxidoreductase</keyword>
<dbReference type="GO" id="GO:0102965">
    <property type="term" value="F:alcohol-forming long-chain fatty acyl-CoA reductase activity"/>
    <property type="evidence" value="ECO:0007669"/>
    <property type="project" value="UniProtKB-EC"/>
</dbReference>
<name>A0A8B8NFX3_9MYRT</name>
<dbReference type="GO" id="GO:0010345">
    <property type="term" value="P:suberin biosynthetic process"/>
    <property type="evidence" value="ECO:0007669"/>
    <property type="project" value="TreeGrafter"/>
</dbReference>
<evidence type="ECO:0000256" key="1">
    <source>
        <dbReference type="ARBA" id="ARBA00005928"/>
    </source>
</evidence>
<organism evidence="7 8">
    <name type="scientific">Rhodamnia argentea</name>
    <dbReference type="NCBI Taxonomy" id="178133"/>
    <lineage>
        <taxon>Eukaryota</taxon>
        <taxon>Viridiplantae</taxon>
        <taxon>Streptophyta</taxon>
        <taxon>Embryophyta</taxon>
        <taxon>Tracheophyta</taxon>
        <taxon>Spermatophyta</taxon>
        <taxon>Magnoliopsida</taxon>
        <taxon>eudicotyledons</taxon>
        <taxon>Gunneridae</taxon>
        <taxon>Pentapetalae</taxon>
        <taxon>rosids</taxon>
        <taxon>malvids</taxon>
        <taxon>Myrtales</taxon>
        <taxon>Myrtaceae</taxon>
        <taxon>Myrtoideae</taxon>
        <taxon>Myrteae</taxon>
        <taxon>Australasian group</taxon>
        <taxon>Rhodamnia</taxon>
    </lineage>
</organism>
<protein>
    <recommendedName>
        <fullName evidence="4">Fatty acyl-CoA reductase</fullName>
        <ecNumber evidence="4">1.2.1.84</ecNumber>
    </recommendedName>
</protein>
<dbReference type="Gene3D" id="3.40.50.720">
    <property type="entry name" value="NAD(P)-binding Rossmann-like Domain"/>
    <property type="match status" value="1"/>
</dbReference>
<gene>
    <name evidence="8" type="primary">LOC115734334</name>
</gene>
<accession>A0A8B8NFX3</accession>
<dbReference type="Proteomes" id="UP000827889">
    <property type="component" value="Chromosome 6"/>
</dbReference>
<evidence type="ECO:0000256" key="3">
    <source>
        <dbReference type="ARBA" id="ARBA00023098"/>
    </source>
</evidence>
<feature type="domain" description="Fatty acyl-CoA reductase C-terminal" evidence="5">
    <location>
        <begin position="450"/>
        <end position="543"/>
    </location>
</feature>
<dbReference type="EC" id="1.2.1.84" evidence="4"/>
<dbReference type="InterPro" id="IPR026055">
    <property type="entry name" value="FAR"/>
</dbReference>
<evidence type="ECO:0000256" key="2">
    <source>
        <dbReference type="ARBA" id="ARBA00022516"/>
    </source>
</evidence>
<comment type="function">
    <text evidence="4">Catalyzes the reduction of fatty acyl-CoA to fatty alcohols.</text>
</comment>
<dbReference type="PANTHER" id="PTHR11011:SF99">
    <property type="entry name" value="FATTY ACYL-COA REDUCTASE 3"/>
    <property type="match status" value="1"/>
</dbReference>
<evidence type="ECO:0000256" key="4">
    <source>
        <dbReference type="RuleBase" id="RU363097"/>
    </source>
</evidence>
<keyword evidence="3 4" id="KW-0443">Lipid metabolism</keyword>
<dbReference type="RefSeq" id="XP_030520929.2">
    <property type="nucleotide sequence ID" value="XM_030665069.2"/>
</dbReference>
<proteinExistence type="inferred from homology"/>
<keyword evidence="2 4" id="KW-0444">Lipid biosynthesis</keyword>
<dbReference type="CDD" id="cd05236">
    <property type="entry name" value="FAR-N_SDR_e"/>
    <property type="match status" value="1"/>
</dbReference>
<dbReference type="PANTHER" id="PTHR11011">
    <property type="entry name" value="MALE STERILITY PROTEIN 2-RELATED"/>
    <property type="match status" value="1"/>
</dbReference>
<comment type="catalytic activity">
    <reaction evidence="4">
        <text>a long-chain fatty acyl-CoA + 2 NADPH + 2 H(+) = a long-chain primary fatty alcohol + 2 NADP(+) + CoA</text>
        <dbReference type="Rhea" id="RHEA:52716"/>
        <dbReference type="ChEBI" id="CHEBI:15378"/>
        <dbReference type="ChEBI" id="CHEBI:57287"/>
        <dbReference type="ChEBI" id="CHEBI:57783"/>
        <dbReference type="ChEBI" id="CHEBI:58349"/>
        <dbReference type="ChEBI" id="CHEBI:77396"/>
        <dbReference type="ChEBI" id="CHEBI:83139"/>
        <dbReference type="EC" id="1.2.1.84"/>
    </reaction>
</comment>
<dbReference type="GO" id="GO:0080019">
    <property type="term" value="F:alcohol-forming very long-chain fatty acyl-CoA reductase activity"/>
    <property type="evidence" value="ECO:0007669"/>
    <property type="project" value="InterPro"/>
</dbReference>
<evidence type="ECO:0000313" key="8">
    <source>
        <dbReference type="RefSeq" id="XP_030520929.2"/>
    </source>
</evidence>
<dbReference type="InterPro" id="IPR033640">
    <property type="entry name" value="FAR_C"/>
</dbReference>
<keyword evidence="4" id="KW-0521">NADP</keyword>